<dbReference type="InterPro" id="IPR014722">
    <property type="entry name" value="Rib_uL2_dom2"/>
</dbReference>
<dbReference type="SMART" id="SM01185">
    <property type="entry name" value="EFP"/>
    <property type="match status" value="1"/>
</dbReference>
<dbReference type="EMBL" id="SJPU01000002">
    <property type="protein sequence ID" value="TWU15502.1"/>
    <property type="molecule type" value="Genomic_DNA"/>
</dbReference>
<dbReference type="Pfam" id="PF01132">
    <property type="entry name" value="EFP"/>
    <property type="match status" value="1"/>
</dbReference>
<name>A0A5C6BUH5_9BACT</name>
<keyword evidence="4" id="KW-0251">Elongation factor</keyword>
<dbReference type="SMART" id="SM00841">
    <property type="entry name" value="Elong-fact-P_C"/>
    <property type="match status" value="1"/>
</dbReference>
<dbReference type="NCBIfam" id="NF001810">
    <property type="entry name" value="PRK00529.1"/>
    <property type="match status" value="1"/>
</dbReference>
<dbReference type="InterPro" id="IPR020599">
    <property type="entry name" value="Transl_elong_fac_P/YeiP"/>
</dbReference>
<dbReference type="InterPro" id="IPR013185">
    <property type="entry name" value="Transl_elong_KOW-like"/>
</dbReference>
<dbReference type="Gene3D" id="2.40.50.140">
    <property type="entry name" value="Nucleic acid-binding proteins"/>
    <property type="match status" value="2"/>
</dbReference>
<feature type="domain" description="Translation elongation factor P/YeiP central" evidence="3">
    <location>
        <begin position="168"/>
        <end position="223"/>
    </location>
</feature>
<evidence type="ECO:0000256" key="1">
    <source>
        <dbReference type="ARBA" id="ARBA00009479"/>
    </source>
</evidence>
<keyword evidence="4" id="KW-0648">Protein biosynthesis</keyword>
<gene>
    <name evidence="4" type="primary">yeiP</name>
    <name evidence="4" type="ORF">Poly21_26990</name>
</gene>
<evidence type="ECO:0000313" key="5">
    <source>
        <dbReference type="Proteomes" id="UP000319908"/>
    </source>
</evidence>
<accession>A0A5C6BUH5</accession>
<dbReference type="InterPro" id="IPR013852">
    <property type="entry name" value="Transl_elong_P/YeiP_CS"/>
</dbReference>
<evidence type="ECO:0000259" key="3">
    <source>
        <dbReference type="SMART" id="SM01185"/>
    </source>
</evidence>
<evidence type="ECO:0000313" key="4">
    <source>
        <dbReference type="EMBL" id="TWU15502.1"/>
    </source>
</evidence>
<dbReference type="GO" id="GO:0003746">
    <property type="term" value="F:translation elongation factor activity"/>
    <property type="evidence" value="ECO:0007669"/>
    <property type="project" value="UniProtKB-KW"/>
</dbReference>
<protein>
    <submittedName>
        <fullName evidence="4">Elongation factor P-like protein</fullName>
    </submittedName>
</protein>
<dbReference type="InterPro" id="IPR008991">
    <property type="entry name" value="Translation_prot_SH3-like_sf"/>
</dbReference>
<dbReference type="Proteomes" id="UP000319908">
    <property type="component" value="Unassembled WGS sequence"/>
</dbReference>
<comment type="caution">
    <text evidence="4">The sequence shown here is derived from an EMBL/GenBank/DDBJ whole genome shotgun (WGS) entry which is preliminary data.</text>
</comment>
<dbReference type="PANTHER" id="PTHR30053:SF14">
    <property type="entry name" value="TRANSLATION ELONGATION FACTOR KOW-LIKE DOMAIN-CONTAINING PROTEIN"/>
    <property type="match status" value="1"/>
</dbReference>
<dbReference type="Gene3D" id="2.30.30.30">
    <property type="match status" value="1"/>
</dbReference>
<proteinExistence type="inferred from homology"/>
<dbReference type="InterPro" id="IPR012340">
    <property type="entry name" value="NA-bd_OB-fold"/>
</dbReference>
<dbReference type="SUPFAM" id="SSF50249">
    <property type="entry name" value="Nucleic acid-binding proteins"/>
    <property type="match status" value="2"/>
</dbReference>
<dbReference type="Pfam" id="PF09285">
    <property type="entry name" value="Elong-fact-P_C"/>
    <property type="match status" value="1"/>
</dbReference>
<dbReference type="AlphaFoldDB" id="A0A5C6BUH5"/>
<dbReference type="GO" id="GO:0043043">
    <property type="term" value="P:peptide biosynthetic process"/>
    <property type="evidence" value="ECO:0007669"/>
    <property type="project" value="InterPro"/>
</dbReference>
<dbReference type="PROSITE" id="PS01275">
    <property type="entry name" value="EFP"/>
    <property type="match status" value="1"/>
</dbReference>
<dbReference type="InterPro" id="IPR001059">
    <property type="entry name" value="Transl_elong_P/YeiP_cen"/>
</dbReference>
<comment type="similarity">
    <text evidence="1">Belongs to the elongation factor P family.</text>
</comment>
<keyword evidence="5" id="KW-1185">Reference proteome</keyword>
<dbReference type="PANTHER" id="PTHR30053">
    <property type="entry name" value="ELONGATION FACTOR P"/>
    <property type="match status" value="1"/>
</dbReference>
<feature type="domain" description="Elongation factor P C-terminal" evidence="2">
    <location>
        <begin position="231"/>
        <end position="286"/>
    </location>
</feature>
<dbReference type="InterPro" id="IPR015365">
    <property type="entry name" value="Elong-fact-P_C"/>
</dbReference>
<organism evidence="4 5">
    <name type="scientific">Allorhodopirellula heiligendammensis</name>
    <dbReference type="NCBI Taxonomy" id="2714739"/>
    <lineage>
        <taxon>Bacteria</taxon>
        <taxon>Pseudomonadati</taxon>
        <taxon>Planctomycetota</taxon>
        <taxon>Planctomycetia</taxon>
        <taxon>Pirellulales</taxon>
        <taxon>Pirellulaceae</taxon>
        <taxon>Allorhodopirellula</taxon>
    </lineage>
</organism>
<dbReference type="GO" id="GO:0005829">
    <property type="term" value="C:cytosol"/>
    <property type="evidence" value="ECO:0007669"/>
    <property type="project" value="UniProtKB-ARBA"/>
</dbReference>
<dbReference type="FunFam" id="2.40.50.140:FF:000004">
    <property type="entry name" value="Elongation factor P"/>
    <property type="match status" value="1"/>
</dbReference>
<reference evidence="4 5" key="1">
    <citation type="journal article" date="2020" name="Antonie Van Leeuwenhoek">
        <title>Rhodopirellula heiligendammensis sp. nov., Rhodopirellula pilleata sp. nov., and Rhodopirellula solitaria sp. nov. isolated from natural or artificial marine surfaces in Northern Germany and California, USA, and emended description of the genus Rhodopirellula.</title>
        <authorList>
            <person name="Kallscheuer N."/>
            <person name="Wiegand S."/>
            <person name="Jogler M."/>
            <person name="Boedeker C."/>
            <person name="Peeters S.H."/>
            <person name="Rast P."/>
            <person name="Heuer A."/>
            <person name="Jetten M.S.M."/>
            <person name="Rohde M."/>
            <person name="Jogler C."/>
        </authorList>
    </citation>
    <scope>NUCLEOTIDE SEQUENCE [LARGE SCALE GENOMIC DNA]</scope>
    <source>
        <strain evidence="4 5">Poly21</strain>
    </source>
</reference>
<dbReference type="Pfam" id="PF08207">
    <property type="entry name" value="EFP_N"/>
    <property type="match status" value="1"/>
</dbReference>
<sequence>MELIEDATQFNTNRLRWNTCCQRRCGQFLFALVWSEHLLTATDSRWSHLLRKSSWQGRTSRESACRWILGEVSYRGKPGWIITVVPRSSDQYFTILSKAKMLAKELKTGSVVVHDGNPCVIKGINVHSPSARGAATLYKFRARNLITRNKVDFTLKGTDMMDEADFSRRDVQMLYSDQTHLFLMDKEDFQQYEISLEDAEEELPYMTEGLEGIRAMIYNDACVGIELPAAVELTITQCDPGVKGNSATSRNKPATLETGLIVQVPEYIKEGERLKIDTRTGEFLARA</sequence>
<dbReference type="SUPFAM" id="SSF50104">
    <property type="entry name" value="Translation proteins SH3-like domain"/>
    <property type="match status" value="1"/>
</dbReference>
<evidence type="ECO:0000259" key="2">
    <source>
        <dbReference type="SMART" id="SM00841"/>
    </source>
</evidence>
<dbReference type="CDD" id="cd05794">
    <property type="entry name" value="S1_EF-P_repeat_2"/>
    <property type="match status" value="1"/>
</dbReference>